<sequence length="87" mass="8302">MRGLKPRGRDSRGRTPRGRESREGAEPALRDGPSGFTARLSDGASSGPGAAGGAGAGRGATGGDDEGAADEEAAGVTVLPGAAAIAA</sequence>
<evidence type="ECO:0000313" key="2">
    <source>
        <dbReference type="EMBL" id="TQM69867.1"/>
    </source>
</evidence>
<reference evidence="2 3" key="1">
    <citation type="submission" date="2019-06" db="EMBL/GenBank/DDBJ databases">
        <title>Sequencing the genomes of 1000 actinobacteria strains.</title>
        <authorList>
            <person name="Klenk H.-P."/>
        </authorList>
    </citation>
    <scope>NUCLEOTIDE SEQUENCE [LARGE SCALE GENOMIC DNA]</scope>
    <source>
        <strain evidence="2 3">DSM 45043</strain>
    </source>
</reference>
<evidence type="ECO:0000313" key="3">
    <source>
        <dbReference type="Proteomes" id="UP000316706"/>
    </source>
</evidence>
<evidence type="ECO:0000256" key="1">
    <source>
        <dbReference type="SAM" id="MobiDB-lite"/>
    </source>
</evidence>
<comment type="caution">
    <text evidence="2">The sequence shown here is derived from an EMBL/GenBank/DDBJ whole genome shotgun (WGS) entry which is preliminary data.</text>
</comment>
<feature type="compositionally biased region" description="Basic and acidic residues" evidence="1">
    <location>
        <begin position="7"/>
        <end position="29"/>
    </location>
</feature>
<proteinExistence type="predicted"/>
<dbReference type="EMBL" id="VFPO01000001">
    <property type="protein sequence ID" value="TQM69867.1"/>
    <property type="molecule type" value="Genomic_DNA"/>
</dbReference>
<protein>
    <submittedName>
        <fullName evidence="2">Uncharacterized protein</fullName>
    </submittedName>
</protein>
<feature type="compositionally biased region" description="Acidic residues" evidence="1">
    <location>
        <begin position="63"/>
        <end position="73"/>
    </location>
</feature>
<accession>A0A543IH45</accession>
<dbReference type="AlphaFoldDB" id="A0A543IH45"/>
<gene>
    <name evidence="2" type="ORF">FHX41_3583</name>
</gene>
<keyword evidence="3" id="KW-1185">Reference proteome</keyword>
<organism evidence="2 3">
    <name type="scientific">Actinomadura hallensis</name>
    <dbReference type="NCBI Taxonomy" id="337895"/>
    <lineage>
        <taxon>Bacteria</taxon>
        <taxon>Bacillati</taxon>
        <taxon>Actinomycetota</taxon>
        <taxon>Actinomycetes</taxon>
        <taxon>Streptosporangiales</taxon>
        <taxon>Thermomonosporaceae</taxon>
        <taxon>Actinomadura</taxon>
    </lineage>
</organism>
<dbReference type="Proteomes" id="UP000316706">
    <property type="component" value="Unassembled WGS sequence"/>
</dbReference>
<feature type="region of interest" description="Disordered" evidence="1">
    <location>
        <begin position="1"/>
        <end position="87"/>
    </location>
</feature>
<name>A0A543IH45_9ACTN</name>
<feature type="compositionally biased region" description="Gly residues" evidence="1">
    <location>
        <begin position="49"/>
        <end position="62"/>
    </location>
</feature>